<sequence>MRYAVYRPDTGEILRTGYCGRSAMEAQARTGEAATEVAPDVSDETHRIVDGQAVEKE</sequence>
<dbReference type="RefSeq" id="WP_014241525.1">
    <property type="nucleotide sequence ID" value="NC_016617.1"/>
</dbReference>
<evidence type="ECO:0000313" key="2">
    <source>
        <dbReference type="Proteomes" id="UP000007319"/>
    </source>
</evidence>
<dbReference type="EMBL" id="HE577327">
    <property type="protein sequence ID" value="CCC99352.1"/>
    <property type="molecule type" value="Genomic_DNA"/>
</dbReference>
<dbReference type="KEGG" id="abs:AZOBR_200057"/>
<dbReference type="Proteomes" id="UP000007319">
    <property type="component" value="Chromosome"/>
</dbReference>
<evidence type="ECO:0000313" key="1">
    <source>
        <dbReference type="EMBL" id="CCC99352.1"/>
    </source>
</evidence>
<name>A0A9P1JTD8_9PROT</name>
<reference evidence="1 2" key="1">
    <citation type="journal article" date="2011" name="PLoS Genet.">
        <title>Azospirillum genomes reveal transition of bacteria from aquatic to terrestrial environments.</title>
        <authorList>
            <person name="Wisniewski-Dye F."/>
            <person name="Borziak K."/>
            <person name="Khalsa-Moyers G."/>
            <person name="Alexandre G."/>
            <person name="Sukharnikov L.O."/>
            <person name="Wuichet K."/>
            <person name="Hurst G.B."/>
            <person name="McDonald W.H."/>
            <person name="Robertson J.S."/>
            <person name="Barbe V."/>
            <person name="Calteau A."/>
            <person name="Rouy Z."/>
            <person name="Mangenot S."/>
            <person name="Prigent-Combaret C."/>
            <person name="Normand P."/>
            <person name="Boyer M."/>
            <person name="Siguier P."/>
            <person name="Dessaux Y."/>
            <person name="Elmerich C."/>
            <person name="Condemine G."/>
            <person name="Krishnen G."/>
            <person name="Kennedy I."/>
            <person name="Paterson A.H."/>
            <person name="Gonzalez V."/>
            <person name="Mavingui P."/>
            <person name="Zhulin I.B."/>
        </authorList>
    </citation>
    <scope>NUCLEOTIDE SEQUENCE [LARGE SCALE GENOMIC DNA]</scope>
    <source>
        <strain evidence="1 2">Sp245</strain>
    </source>
</reference>
<accession>A0A9P1JTD8</accession>
<organism evidence="1 2">
    <name type="scientific">Azospirillum baldaniorum</name>
    <dbReference type="NCBI Taxonomy" id="1064539"/>
    <lineage>
        <taxon>Bacteria</taxon>
        <taxon>Pseudomonadati</taxon>
        <taxon>Pseudomonadota</taxon>
        <taxon>Alphaproteobacteria</taxon>
        <taxon>Rhodospirillales</taxon>
        <taxon>Azospirillaceae</taxon>
        <taxon>Azospirillum</taxon>
    </lineage>
</organism>
<protein>
    <submittedName>
        <fullName evidence="1">Uncharacterized protein</fullName>
    </submittedName>
</protein>
<dbReference type="AlphaFoldDB" id="A0A9P1JTD8"/>
<gene>
    <name evidence="1" type="ORF">AZOBR_200057</name>
</gene>
<proteinExistence type="predicted"/>
<keyword evidence="2" id="KW-1185">Reference proteome</keyword>